<dbReference type="PANTHER" id="PTHR48017">
    <property type="entry name" value="OS05G0424000 PROTEIN-RELATED"/>
    <property type="match status" value="1"/>
</dbReference>
<evidence type="ECO:0000256" key="2">
    <source>
        <dbReference type="ARBA" id="ARBA00022448"/>
    </source>
</evidence>
<feature type="transmembrane region" description="Helical" evidence="6">
    <location>
        <begin position="60"/>
        <end position="85"/>
    </location>
</feature>
<feature type="transmembrane region" description="Helical" evidence="6">
    <location>
        <begin position="292"/>
        <end position="312"/>
    </location>
</feature>
<evidence type="ECO:0000256" key="4">
    <source>
        <dbReference type="ARBA" id="ARBA00022989"/>
    </source>
</evidence>
<dbReference type="Pfam" id="PF01490">
    <property type="entry name" value="Aa_trans"/>
    <property type="match status" value="1"/>
</dbReference>
<evidence type="ECO:0000256" key="3">
    <source>
        <dbReference type="ARBA" id="ARBA00022692"/>
    </source>
</evidence>
<dbReference type="AlphaFoldDB" id="A0A6A4W2S3"/>
<evidence type="ECO:0000256" key="1">
    <source>
        <dbReference type="ARBA" id="ARBA00004370"/>
    </source>
</evidence>
<evidence type="ECO:0000313" key="8">
    <source>
        <dbReference type="EMBL" id="KAF0298020.1"/>
    </source>
</evidence>
<dbReference type="Proteomes" id="UP000440578">
    <property type="component" value="Unassembled WGS sequence"/>
</dbReference>
<reference evidence="8 9" key="1">
    <citation type="submission" date="2019-07" db="EMBL/GenBank/DDBJ databases">
        <title>Draft genome assembly of a fouling barnacle, Amphibalanus amphitrite (Darwin, 1854): The first reference genome for Thecostraca.</title>
        <authorList>
            <person name="Kim W."/>
        </authorList>
    </citation>
    <scope>NUCLEOTIDE SEQUENCE [LARGE SCALE GENOMIC DNA]</scope>
    <source>
        <strain evidence="8">SNU_AA5</strain>
        <tissue evidence="8">Soma without cirri and trophi</tissue>
    </source>
</reference>
<dbReference type="OrthoDB" id="6434962at2759"/>
<feature type="transmembrane region" description="Helical" evidence="6">
    <location>
        <begin position="356"/>
        <end position="377"/>
    </location>
</feature>
<dbReference type="GO" id="GO:0016020">
    <property type="term" value="C:membrane"/>
    <property type="evidence" value="ECO:0007669"/>
    <property type="project" value="UniProtKB-SubCell"/>
</dbReference>
<dbReference type="EMBL" id="VIIS01001449">
    <property type="protein sequence ID" value="KAF0298020.1"/>
    <property type="molecule type" value="Genomic_DNA"/>
</dbReference>
<feature type="transmembrane region" description="Helical" evidence="6">
    <location>
        <begin position="252"/>
        <end position="272"/>
    </location>
</feature>
<sequence>MEHHGSEGANQAATRQTSVGTCDLQKEGYGVITAAVFLTSTSVGANLLNVPQGMAFLGWLGLPVLAVLGFQSWFCSHLLASSWMLVETLGSVSVLESSTSRIPHLISVAVLAVDTLSSVMLLVLASDLVASIVRYVFPPAQPTSLRPDPAHGRLPLPLSRGSSHRKTSALCFFPVDRMVAVLGLSTSMASWVLLLMKLCADFCHRPSPPPRIPPSPLRMLVGMSGVTNCFSSGGVQPTIQADMRDRSAFSSALAAVFLVVSLMVSSMAATSYTLIGSEARSSIIHNMGPGRLLLAIQSLMLVHVLTSFIIYINPLYQELEEMLTIPEGSWRQYTFRSFCMCLLVLVSEALPDFSNVLDLLSVLAIIITMVVPPIMYLRLTSRPELNIKLSTTEKALLVFLVATGMVYSAASAFGATSFVFVEQQQGSCFRAGQTVKPPDIKALQPTTPASRAFIFKAQILTFKPPT</sequence>
<comment type="caution">
    <text evidence="8">The sequence shown here is derived from an EMBL/GenBank/DDBJ whole genome shotgun (WGS) entry which is preliminary data.</text>
</comment>
<feature type="transmembrane region" description="Helical" evidence="6">
    <location>
        <begin position="397"/>
        <end position="421"/>
    </location>
</feature>
<proteinExistence type="predicted"/>
<name>A0A6A4W2S3_AMPAM</name>
<protein>
    <submittedName>
        <fullName evidence="8">Amino acid transporter AVT1C</fullName>
    </submittedName>
</protein>
<comment type="subcellular location">
    <subcellularLocation>
        <location evidence="1">Membrane</location>
    </subcellularLocation>
</comment>
<evidence type="ECO:0000256" key="6">
    <source>
        <dbReference type="SAM" id="Phobius"/>
    </source>
</evidence>
<dbReference type="InterPro" id="IPR013057">
    <property type="entry name" value="AA_transpt_TM"/>
</dbReference>
<feature type="transmembrane region" description="Helical" evidence="6">
    <location>
        <begin position="333"/>
        <end position="350"/>
    </location>
</feature>
<gene>
    <name evidence="8" type="primary">AVT1C</name>
    <name evidence="8" type="ORF">FJT64_004605</name>
</gene>
<accession>A0A6A4W2S3</accession>
<feature type="transmembrane region" description="Helical" evidence="6">
    <location>
        <begin position="28"/>
        <end position="48"/>
    </location>
</feature>
<evidence type="ECO:0000256" key="5">
    <source>
        <dbReference type="ARBA" id="ARBA00023136"/>
    </source>
</evidence>
<keyword evidence="5 6" id="KW-0472">Membrane</keyword>
<keyword evidence="3 6" id="KW-0812">Transmembrane</keyword>
<feature type="transmembrane region" description="Helical" evidence="6">
    <location>
        <begin position="105"/>
        <end position="125"/>
    </location>
</feature>
<keyword evidence="4 6" id="KW-1133">Transmembrane helix</keyword>
<keyword evidence="2" id="KW-0813">Transport</keyword>
<organism evidence="8 9">
    <name type="scientific">Amphibalanus amphitrite</name>
    <name type="common">Striped barnacle</name>
    <name type="synonym">Balanus amphitrite</name>
    <dbReference type="NCBI Taxonomy" id="1232801"/>
    <lineage>
        <taxon>Eukaryota</taxon>
        <taxon>Metazoa</taxon>
        <taxon>Ecdysozoa</taxon>
        <taxon>Arthropoda</taxon>
        <taxon>Crustacea</taxon>
        <taxon>Multicrustacea</taxon>
        <taxon>Cirripedia</taxon>
        <taxon>Thoracica</taxon>
        <taxon>Thoracicalcarea</taxon>
        <taxon>Balanomorpha</taxon>
        <taxon>Balanoidea</taxon>
        <taxon>Balanidae</taxon>
        <taxon>Amphibalaninae</taxon>
        <taxon>Amphibalanus</taxon>
    </lineage>
</organism>
<evidence type="ECO:0000259" key="7">
    <source>
        <dbReference type="Pfam" id="PF01490"/>
    </source>
</evidence>
<evidence type="ECO:0000313" key="9">
    <source>
        <dbReference type="Proteomes" id="UP000440578"/>
    </source>
</evidence>
<keyword evidence="9" id="KW-1185">Reference proteome</keyword>
<feature type="domain" description="Amino acid transporter transmembrane" evidence="7">
    <location>
        <begin position="229"/>
        <end position="412"/>
    </location>
</feature>